<dbReference type="InterPro" id="IPR019734">
    <property type="entry name" value="TPR_rpt"/>
</dbReference>
<accession>A1ZQL2</accession>
<keyword evidence="2" id="KW-1133">Transmembrane helix</keyword>
<dbReference type="Pfam" id="PF13424">
    <property type="entry name" value="TPR_12"/>
    <property type="match status" value="3"/>
</dbReference>
<organism evidence="3 4">
    <name type="scientific">Microscilla marina ATCC 23134</name>
    <dbReference type="NCBI Taxonomy" id="313606"/>
    <lineage>
        <taxon>Bacteria</taxon>
        <taxon>Pseudomonadati</taxon>
        <taxon>Bacteroidota</taxon>
        <taxon>Cytophagia</taxon>
        <taxon>Cytophagales</taxon>
        <taxon>Microscillaceae</taxon>
        <taxon>Microscilla</taxon>
    </lineage>
</organism>
<keyword evidence="1" id="KW-0802">TPR repeat</keyword>
<evidence type="ECO:0000313" key="4">
    <source>
        <dbReference type="Proteomes" id="UP000004095"/>
    </source>
</evidence>
<keyword evidence="2" id="KW-0472">Membrane</keyword>
<comment type="caution">
    <text evidence="3">The sequence shown here is derived from an EMBL/GenBank/DDBJ whole genome shotgun (WGS) entry which is preliminary data.</text>
</comment>
<keyword evidence="4" id="KW-1185">Reference proteome</keyword>
<feature type="repeat" description="TPR" evidence="1">
    <location>
        <begin position="249"/>
        <end position="282"/>
    </location>
</feature>
<dbReference type="PROSITE" id="PS50005">
    <property type="entry name" value="TPR"/>
    <property type="match status" value="3"/>
</dbReference>
<dbReference type="Gene3D" id="1.25.40.10">
    <property type="entry name" value="Tetratricopeptide repeat domain"/>
    <property type="match status" value="4"/>
</dbReference>
<dbReference type="SMART" id="SM00028">
    <property type="entry name" value="TPR"/>
    <property type="match status" value="8"/>
</dbReference>
<dbReference type="Pfam" id="PF00515">
    <property type="entry name" value="TPR_1"/>
    <property type="match status" value="1"/>
</dbReference>
<proteinExistence type="predicted"/>
<dbReference type="PANTHER" id="PTHR10098">
    <property type="entry name" value="RAPSYN-RELATED"/>
    <property type="match status" value="1"/>
</dbReference>
<dbReference type="Proteomes" id="UP000004095">
    <property type="component" value="Unassembled WGS sequence"/>
</dbReference>
<feature type="repeat" description="TPR" evidence="1">
    <location>
        <begin position="172"/>
        <end position="205"/>
    </location>
</feature>
<keyword evidence="2" id="KW-0812">Transmembrane</keyword>
<protein>
    <submittedName>
        <fullName evidence="3">Putative ggdef family protein</fullName>
    </submittedName>
</protein>
<evidence type="ECO:0000256" key="1">
    <source>
        <dbReference type="PROSITE-ProRule" id="PRU00339"/>
    </source>
</evidence>
<sequence>MLLYFRISICSIFIVFFFLSHQSPAQRKTIDSLQLLLLNRPDHTQQITILNQLAMLYRRISPEKGLQYAKKAQNIATHQAKASQIAASNQTLAVLYTKLKKYPQAQTHLNKARLFYEEAQSFKDLAKVYLLKGNMMDDQNESKQATTAYKKAFEFLKKVSTSKEQDLVKLKVKIHNNLGNVYSNTGNFAEAQKHYLEALELSTQKKHQVSIYINLIQINRNLADYGQALLYSKKALELAKEISDASNIADIYRLQGQVYEFQSVHEEALKLYNQALEIHSKLGDTTKLLYSLTGIASVYTKLEKYEQGLKLYNKALSMAVKVSHKAFEMNIKSNIAVLYFADKDYQKSLEVYNEALMYFEKKGMLHQQGTSLHGVGSIYFEQQQYQKALSHYLKAYSIFKQINDKYYKAYVANDVSKVMTRLKRYPKSREYASEAVKIAEQLNAKDILLESYRHQYVLDSLQGDFFGALKNHQKHSRIRQELNDIKKAKQTAFLRVNYGLKEKEELLKAKGKENKLLQEQNRYKQIQVLFLAVGMGVLCLGAVWLRWLIKNNHKKNEQLLKFKNTEKQLLQQQLKYKEIEGQILHQQLETDQHEQLVIREKLETKDHELTKQSLYLIQYTQLLEVALKEIQEMIKLNDSPAKTRLKDLAKRIKKEFSRRSPWENFTQTFEMAHPNFYKRLRQRFPDLTEYDLKLCALLRLGFESRELASILNITLDSAKKARFRLRKKMKISEQDLSGFMRDI</sequence>
<reference evidence="3 4" key="1">
    <citation type="submission" date="2007-01" db="EMBL/GenBank/DDBJ databases">
        <authorList>
            <person name="Haygood M."/>
            <person name="Podell S."/>
            <person name="Anderson C."/>
            <person name="Hopkinson B."/>
            <person name="Roe K."/>
            <person name="Barbeau K."/>
            <person name="Gaasterland T."/>
            <person name="Ferriera S."/>
            <person name="Johnson J."/>
            <person name="Kravitz S."/>
            <person name="Beeson K."/>
            <person name="Sutton G."/>
            <person name="Rogers Y.-H."/>
            <person name="Friedman R."/>
            <person name="Frazier M."/>
            <person name="Venter J.C."/>
        </authorList>
    </citation>
    <scope>NUCLEOTIDE SEQUENCE [LARGE SCALE GENOMIC DNA]</scope>
    <source>
        <strain evidence="3 4">ATCC 23134</strain>
    </source>
</reference>
<dbReference type="EMBL" id="AAWS01000024">
    <property type="protein sequence ID" value="EAY27384.1"/>
    <property type="molecule type" value="Genomic_DNA"/>
</dbReference>
<dbReference type="SUPFAM" id="SSF46894">
    <property type="entry name" value="C-terminal effector domain of the bipartite response regulators"/>
    <property type="match status" value="1"/>
</dbReference>
<evidence type="ECO:0000256" key="2">
    <source>
        <dbReference type="SAM" id="Phobius"/>
    </source>
</evidence>
<dbReference type="SUPFAM" id="SSF48452">
    <property type="entry name" value="TPR-like"/>
    <property type="match status" value="3"/>
</dbReference>
<dbReference type="AlphaFoldDB" id="A1ZQL2"/>
<evidence type="ECO:0000313" key="3">
    <source>
        <dbReference type="EMBL" id="EAY27384.1"/>
    </source>
</evidence>
<gene>
    <name evidence="3" type="ORF">M23134_08336</name>
</gene>
<dbReference type="GO" id="GO:0006355">
    <property type="term" value="P:regulation of DNA-templated transcription"/>
    <property type="evidence" value="ECO:0007669"/>
    <property type="project" value="InterPro"/>
</dbReference>
<feature type="repeat" description="TPR" evidence="1">
    <location>
        <begin position="369"/>
        <end position="402"/>
    </location>
</feature>
<name>A1ZQL2_MICM2</name>
<feature type="transmembrane region" description="Helical" evidence="2">
    <location>
        <begin position="528"/>
        <end position="549"/>
    </location>
</feature>
<dbReference type="eggNOG" id="COG0457">
    <property type="taxonomic scope" value="Bacteria"/>
</dbReference>
<dbReference type="InterPro" id="IPR016032">
    <property type="entry name" value="Sig_transdc_resp-reg_C-effctor"/>
</dbReference>
<dbReference type="RefSeq" id="WP_002699778.1">
    <property type="nucleotide sequence ID" value="NZ_AAWS01000024.1"/>
</dbReference>
<dbReference type="OrthoDB" id="1090267at2"/>
<dbReference type="GO" id="GO:0003677">
    <property type="term" value="F:DNA binding"/>
    <property type="evidence" value="ECO:0007669"/>
    <property type="project" value="InterPro"/>
</dbReference>
<dbReference type="InterPro" id="IPR011990">
    <property type="entry name" value="TPR-like_helical_dom_sf"/>
</dbReference>